<dbReference type="RefSeq" id="WP_149071567.1">
    <property type="nucleotide sequence ID" value="NZ_VTHL01000014.1"/>
</dbReference>
<proteinExistence type="predicted"/>
<gene>
    <name evidence="1" type="ORF">FY528_13580</name>
</gene>
<organism evidence="1 2">
    <name type="scientific">Hymenobacter lutimineralis</name>
    <dbReference type="NCBI Taxonomy" id="2606448"/>
    <lineage>
        <taxon>Bacteria</taxon>
        <taxon>Pseudomonadati</taxon>
        <taxon>Bacteroidota</taxon>
        <taxon>Cytophagia</taxon>
        <taxon>Cytophagales</taxon>
        <taxon>Hymenobacteraceae</taxon>
        <taxon>Hymenobacter</taxon>
    </lineage>
</organism>
<sequence length="243" mass="27946">MRPVTTLLLFALLSFAGCEPKFRQCPTTHTDPIKQLYNDVLIEIIEKQLGRGYLPDEDRKFVWRHFQEVYAGNWPNEPSHHDSVWLHNQEAIFHNRLFQDSARFKTYYLNTSSQSIYQIADLPNRFSAYAPGSRIGNWIKAIAPQQEQAALDSLNSVQNSIQPDNFQLCTARILSYEEHRPYRPEKGVGVLTISKIVFSKTQNQALLAYGWHCGSKCGYGEVLFVEKLGGRWHIKQAIGTWIS</sequence>
<accession>A0A5D6UX42</accession>
<dbReference type="PROSITE" id="PS51257">
    <property type="entry name" value="PROKAR_LIPOPROTEIN"/>
    <property type="match status" value="1"/>
</dbReference>
<protein>
    <submittedName>
        <fullName evidence="1">Uncharacterized protein</fullName>
    </submittedName>
</protein>
<evidence type="ECO:0000313" key="1">
    <source>
        <dbReference type="EMBL" id="TYZ08073.1"/>
    </source>
</evidence>
<dbReference type="Proteomes" id="UP000322791">
    <property type="component" value="Unassembled WGS sequence"/>
</dbReference>
<dbReference type="AlphaFoldDB" id="A0A5D6UX42"/>
<reference evidence="1 2" key="1">
    <citation type="submission" date="2019-08" db="EMBL/GenBank/DDBJ databases">
        <authorList>
            <person name="Seo M.-J."/>
        </authorList>
    </citation>
    <scope>NUCLEOTIDE SEQUENCE [LARGE SCALE GENOMIC DNA]</scope>
    <source>
        <strain evidence="1 2">KIGAM108</strain>
    </source>
</reference>
<comment type="caution">
    <text evidence="1">The sequence shown here is derived from an EMBL/GenBank/DDBJ whole genome shotgun (WGS) entry which is preliminary data.</text>
</comment>
<keyword evidence="2" id="KW-1185">Reference proteome</keyword>
<dbReference type="EMBL" id="VTHL01000014">
    <property type="protein sequence ID" value="TYZ08073.1"/>
    <property type="molecule type" value="Genomic_DNA"/>
</dbReference>
<evidence type="ECO:0000313" key="2">
    <source>
        <dbReference type="Proteomes" id="UP000322791"/>
    </source>
</evidence>
<name>A0A5D6UX42_9BACT</name>